<keyword evidence="3" id="KW-0285">Flavoprotein</keyword>
<evidence type="ECO:0000256" key="3">
    <source>
        <dbReference type="ARBA" id="ARBA00022630"/>
    </source>
</evidence>
<proteinExistence type="inferred from homology"/>
<dbReference type="GO" id="GO:0019563">
    <property type="term" value="P:glycerol catabolic process"/>
    <property type="evidence" value="ECO:0007669"/>
    <property type="project" value="UniProtKB-UniPathway"/>
</dbReference>
<dbReference type="PANTHER" id="PTHR11985:SF15">
    <property type="entry name" value="GLYCEROL-3-PHOSPHATE DEHYDROGENASE, MITOCHONDRIAL"/>
    <property type="match status" value="1"/>
</dbReference>
<protein>
    <submittedName>
        <fullName evidence="7">sn-glycerol-3-phosphate dehydrogenase subunit A</fullName>
    </submittedName>
</protein>
<dbReference type="NCBIfam" id="TIGR03377">
    <property type="entry name" value="glycerol3P_GlpA"/>
    <property type="match status" value="1"/>
</dbReference>
<dbReference type="Gene3D" id="3.50.50.60">
    <property type="entry name" value="FAD/NAD(P)-binding domain"/>
    <property type="match status" value="3"/>
</dbReference>
<dbReference type="PROSITE" id="PS00978">
    <property type="entry name" value="FAD_G3PDH_2"/>
    <property type="match status" value="1"/>
</dbReference>
<reference evidence="7 8" key="1">
    <citation type="journal article" date="2018" name="MBio">
        <title>Insights into the evolution of host association through the isolation and characterization of a novel human periodontal pathobiont, Desulfobulbus oralis.</title>
        <authorList>
            <person name="Cross K.L."/>
            <person name="Chirania P."/>
            <person name="Xiong W."/>
            <person name="Beall C.J."/>
            <person name="Elkins J.G."/>
            <person name="Giannone R.J."/>
            <person name="Griffen A.L."/>
            <person name="Guss A.M."/>
            <person name="Hettich R.L."/>
            <person name="Joshi S.S."/>
            <person name="Mokrzan E.M."/>
            <person name="Martin R.K."/>
            <person name="Zhulin I.B."/>
            <person name="Leys E.J."/>
            <person name="Podar M."/>
        </authorList>
    </citation>
    <scope>NUCLEOTIDE SEQUENCE [LARGE SCALE GENOMIC DNA]</scope>
    <source>
        <strain evidence="7 8">ORNL</strain>
    </source>
</reference>
<dbReference type="Proteomes" id="UP000239867">
    <property type="component" value="Chromosome"/>
</dbReference>
<dbReference type="InterPro" id="IPR036188">
    <property type="entry name" value="FAD/NAD-bd_sf"/>
</dbReference>
<keyword evidence="8" id="KW-1185">Reference proteome</keyword>
<dbReference type="SUPFAM" id="SSF51905">
    <property type="entry name" value="FAD/NAD(P)-binding domain"/>
    <property type="match status" value="1"/>
</dbReference>
<dbReference type="GO" id="GO:0006072">
    <property type="term" value="P:glycerol-3-phosphate metabolic process"/>
    <property type="evidence" value="ECO:0007669"/>
    <property type="project" value="InterPro"/>
</dbReference>
<dbReference type="KEGG" id="deo:CAY53_03145"/>
<evidence type="ECO:0000313" key="7">
    <source>
        <dbReference type="EMBL" id="AVD70604.1"/>
    </source>
</evidence>
<dbReference type="OrthoDB" id="9766796at2"/>
<gene>
    <name evidence="7" type="ORF">CAY53_03145</name>
</gene>
<dbReference type="Pfam" id="PF01266">
    <property type="entry name" value="DAO"/>
    <property type="match status" value="1"/>
</dbReference>
<comment type="similarity">
    <text evidence="2">Belongs to the FAD-dependent glycerol-3-phosphate dehydrogenase family.</text>
</comment>
<evidence type="ECO:0000256" key="1">
    <source>
        <dbReference type="ARBA" id="ARBA00001974"/>
    </source>
</evidence>
<keyword evidence="4" id="KW-0274">FAD</keyword>
<accession>A0A2L1GLS5</accession>
<keyword evidence="5" id="KW-0560">Oxidoreductase</keyword>
<dbReference type="InterPro" id="IPR041854">
    <property type="entry name" value="BFD-like_2Fe2S-bd_dom_sf"/>
</dbReference>
<name>A0A2L1GLS5_9BACT</name>
<dbReference type="GO" id="GO:0004368">
    <property type="term" value="F:glycerol-3-phosphate dehydrogenase (quinone) activity"/>
    <property type="evidence" value="ECO:0007669"/>
    <property type="project" value="InterPro"/>
</dbReference>
<feature type="domain" description="FAD dependent oxidoreductase" evidence="6">
    <location>
        <begin position="6"/>
        <end position="336"/>
    </location>
</feature>
<dbReference type="PANTHER" id="PTHR11985">
    <property type="entry name" value="GLYCEROL-3-PHOSPHATE DEHYDROGENASE"/>
    <property type="match status" value="1"/>
</dbReference>
<dbReference type="RefSeq" id="WP_104935898.1">
    <property type="nucleotide sequence ID" value="NZ_CP021255.1"/>
</dbReference>
<dbReference type="PRINTS" id="PR01001">
    <property type="entry name" value="FADG3PDH"/>
</dbReference>
<comment type="cofactor">
    <cofactor evidence="1">
        <name>FAD</name>
        <dbReference type="ChEBI" id="CHEBI:57692"/>
    </cofactor>
</comment>
<dbReference type="EMBL" id="CP021255">
    <property type="protein sequence ID" value="AVD70604.1"/>
    <property type="molecule type" value="Genomic_DNA"/>
</dbReference>
<dbReference type="GO" id="GO:0050660">
    <property type="term" value="F:flavin adenine dinucleotide binding"/>
    <property type="evidence" value="ECO:0007669"/>
    <property type="project" value="InterPro"/>
</dbReference>
<dbReference type="GO" id="GO:0009331">
    <property type="term" value="C:glycerol-3-phosphate dehydrogenase (FAD) complex"/>
    <property type="evidence" value="ECO:0007669"/>
    <property type="project" value="InterPro"/>
</dbReference>
<dbReference type="Gene3D" id="1.10.10.1100">
    <property type="entry name" value="BFD-like [2Fe-2S]-binding domain"/>
    <property type="match status" value="1"/>
</dbReference>
<evidence type="ECO:0000313" key="8">
    <source>
        <dbReference type="Proteomes" id="UP000239867"/>
    </source>
</evidence>
<evidence type="ECO:0000256" key="4">
    <source>
        <dbReference type="ARBA" id="ARBA00022827"/>
    </source>
</evidence>
<dbReference type="AlphaFoldDB" id="A0A2L1GLS5"/>
<evidence type="ECO:0000256" key="5">
    <source>
        <dbReference type="ARBA" id="ARBA00023002"/>
    </source>
</evidence>
<dbReference type="CDD" id="cd19946">
    <property type="entry name" value="GlpA-like_Fer2_BFD-like"/>
    <property type="match status" value="1"/>
</dbReference>
<dbReference type="UniPathway" id="UPA00618">
    <property type="reaction ID" value="UER00673"/>
</dbReference>
<dbReference type="InterPro" id="IPR000447">
    <property type="entry name" value="G3P_DH_FAD-dep"/>
</dbReference>
<evidence type="ECO:0000256" key="2">
    <source>
        <dbReference type="ARBA" id="ARBA00007330"/>
    </source>
</evidence>
<dbReference type="GO" id="GO:0005886">
    <property type="term" value="C:plasma membrane"/>
    <property type="evidence" value="ECO:0007669"/>
    <property type="project" value="InterPro"/>
</dbReference>
<sequence>MLETTVVVIGGGATGMGTLRDLCMRGIPAILVEQGGLAHGTSSRFHGLLHSGGRYAVTDNASARECIEENRILRRIGRFCVEGSEGLFALTPADDPAWVEPWVAACARAGIDAQELEVGEALRLEPRLSPEIRRVFRVPDAGIDGFRLVVHNAMSARRYGGRVLTYHELTAIHQNGGRISGVTVLDKRSGQSVAIACQALVNAAGSWAGRVAELAGLRVPIAPDRGTLIVFNHRFASRVLNRLHRGADGDIFVPHGSITMLGTTSSPATGPSDTRATSAEVLRLLDLGEALFPELRLYRILRAFAGTRPLMAADGATGRQASRSFQVRDHGADGLLGMFSIFGGKLTTYRLMAEKVCDRVAAYLELQAACRTAEEALVPEPARGDLERAARYFPVQGLQLMVGRLGDELPAVIERAAARARHTLPGRNAGAGNPLLCECEMVTLAEIECVGRDAATHSLTDIRLRTRLGMGTCQGTFCSVRSIGALVDQDVPLDLSPVDNVRSFLQERWRGLRPALWGTQARELELGRAVYGCVLNLDGVAHAKGN</sequence>
<dbReference type="NCBIfam" id="NF008313">
    <property type="entry name" value="PRK11101.1"/>
    <property type="match status" value="1"/>
</dbReference>
<dbReference type="InterPro" id="IPR017752">
    <property type="entry name" value="G3P_DH_GlpA_su"/>
</dbReference>
<dbReference type="GO" id="GO:0010181">
    <property type="term" value="F:FMN binding"/>
    <property type="evidence" value="ECO:0007669"/>
    <property type="project" value="InterPro"/>
</dbReference>
<dbReference type="InterPro" id="IPR006076">
    <property type="entry name" value="FAD-dep_OxRdtase"/>
</dbReference>
<organism evidence="7 8">
    <name type="scientific">Desulfobulbus oralis</name>
    <dbReference type="NCBI Taxonomy" id="1986146"/>
    <lineage>
        <taxon>Bacteria</taxon>
        <taxon>Pseudomonadati</taxon>
        <taxon>Thermodesulfobacteriota</taxon>
        <taxon>Desulfobulbia</taxon>
        <taxon>Desulfobulbales</taxon>
        <taxon>Desulfobulbaceae</taxon>
        <taxon>Desulfobulbus</taxon>
    </lineage>
</organism>
<evidence type="ECO:0000259" key="6">
    <source>
        <dbReference type="Pfam" id="PF01266"/>
    </source>
</evidence>